<proteinExistence type="predicted"/>
<organism evidence="2 3">
    <name type="scientific">Aliarcobacter cryaerophilus</name>
    <dbReference type="NCBI Taxonomy" id="28198"/>
    <lineage>
        <taxon>Bacteria</taxon>
        <taxon>Pseudomonadati</taxon>
        <taxon>Campylobacterota</taxon>
        <taxon>Epsilonproteobacteria</taxon>
        <taxon>Campylobacterales</taxon>
        <taxon>Arcobacteraceae</taxon>
        <taxon>Aliarcobacter</taxon>
    </lineage>
</organism>
<dbReference type="Proteomes" id="UP000239065">
    <property type="component" value="Unassembled WGS sequence"/>
</dbReference>
<comment type="caution">
    <text evidence="2">The sequence shown here is derived from an EMBL/GenBank/DDBJ whole genome shotgun (WGS) entry which is preliminary data.</text>
</comment>
<protein>
    <recommendedName>
        <fullName evidence="1">Glycosyltransferase 2-like domain-containing protein</fullName>
    </recommendedName>
</protein>
<sequence>MPKISVLIPTYNYAQYLDEAIQSVINQTYQDFELIVIDNNSSDNTAYVLSKYENNPKIKTITNNTNIGMAQNWNKCILESSGEYIKFLNADDFLEPTCLEKLAKILDDDLSISLVTSYKNLVGNKKTIITLPFAHKLNGFEAIKNSLEKNGNWIGEPTVVMFRRKDLYVGLFNIEFKWLPDWDLWIRLLMVGNLYVIPEVLSNFRIHNNQETKILKGSYTTIFEEYRYYKYLDNSHNLVNININEIIKKKAMEIFINIPNFFKYKKYSLIFRAITCSFNEYILLKSFFNLSKNLYELQIKKFTLLYKLKKDSRKLLKLLENNKSDNIILYGANDLCGIISENLQRRNIKHKIVDSNPDKIGSFFHSSAIQELKSLNKEEKYLFVITARNPRFISEIENLIKKDYLYSATICLK</sequence>
<evidence type="ECO:0000259" key="1">
    <source>
        <dbReference type="Pfam" id="PF00535"/>
    </source>
</evidence>
<dbReference type="InterPro" id="IPR029044">
    <property type="entry name" value="Nucleotide-diphossugar_trans"/>
</dbReference>
<dbReference type="PANTHER" id="PTHR43685">
    <property type="entry name" value="GLYCOSYLTRANSFERASE"/>
    <property type="match status" value="1"/>
</dbReference>
<dbReference type="RefSeq" id="WP_105909024.1">
    <property type="nucleotide sequence ID" value="NZ_NXGJ01000004.1"/>
</dbReference>
<dbReference type="SUPFAM" id="SSF53448">
    <property type="entry name" value="Nucleotide-diphospho-sugar transferases"/>
    <property type="match status" value="1"/>
</dbReference>
<dbReference type="Pfam" id="PF00535">
    <property type="entry name" value="Glycos_transf_2"/>
    <property type="match status" value="1"/>
</dbReference>
<name>A0A2S9SNJ5_9BACT</name>
<dbReference type="PANTHER" id="PTHR43685:SF11">
    <property type="entry name" value="GLYCOSYLTRANSFERASE TAGX-RELATED"/>
    <property type="match status" value="1"/>
</dbReference>
<dbReference type="AlphaFoldDB" id="A0A2S9SNJ5"/>
<gene>
    <name evidence="2" type="ORF">CJ669_05275</name>
</gene>
<evidence type="ECO:0000313" key="2">
    <source>
        <dbReference type="EMBL" id="PRM88164.1"/>
    </source>
</evidence>
<feature type="domain" description="Glycosyltransferase 2-like" evidence="1">
    <location>
        <begin position="5"/>
        <end position="167"/>
    </location>
</feature>
<evidence type="ECO:0000313" key="3">
    <source>
        <dbReference type="Proteomes" id="UP000239065"/>
    </source>
</evidence>
<dbReference type="InterPro" id="IPR001173">
    <property type="entry name" value="Glyco_trans_2-like"/>
</dbReference>
<dbReference type="InterPro" id="IPR050834">
    <property type="entry name" value="Glycosyltransf_2"/>
</dbReference>
<dbReference type="Gene3D" id="3.90.550.10">
    <property type="entry name" value="Spore Coat Polysaccharide Biosynthesis Protein SpsA, Chain A"/>
    <property type="match status" value="1"/>
</dbReference>
<accession>A0A2S9SNJ5</accession>
<dbReference type="EMBL" id="NXGJ01000004">
    <property type="protein sequence ID" value="PRM88164.1"/>
    <property type="molecule type" value="Genomic_DNA"/>
</dbReference>
<reference evidence="2 3" key="1">
    <citation type="submission" date="2017-09" db="EMBL/GenBank/DDBJ databases">
        <title>Reassesment of A. cryaerophilus.</title>
        <authorList>
            <person name="Perez-Cataluna A."/>
            <person name="Collado L."/>
            <person name="Salgado O."/>
            <person name="Lefinanco V."/>
            <person name="Figueras M.J."/>
        </authorList>
    </citation>
    <scope>NUCLEOTIDE SEQUENCE [LARGE SCALE GENOMIC DNA]</scope>
    <source>
        <strain evidence="2 3">LMG 9861</strain>
    </source>
</reference>